<dbReference type="RefSeq" id="WP_388309594.1">
    <property type="nucleotide sequence ID" value="NZ_JBIBDZ010000009.1"/>
</dbReference>
<organism evidence="2 3">
    <name type="scientific">Streptomyces flavochromogenes</name>
    <dbReference type="NCBI Taxonomy" id="68199"/>
    <lineage>
        <taxon>Bacteria</taxon>
        <taxon>Bacillati</taxon>
        <taxon>Actinomycetota</taxon>
        <taxon>Actinomycetes</taxon>
        <taxon>Kitasatosporales</taxon>
        <taxon>Streptomycetaceae</taxon>
        <taxon>Streptomyces</taxon>
    </lineage>
</organism>
<keyword evidence="3" id="KW-1185">Reference proteome</keyword>
<gene>
    <name evidence="2" type="ORF">ACFY8C_28705</name>
</gene>
<accession>A0ABW6XXS3</accession>
<evidence type="ECO:0008006" key="4">
    <source>
        <dbReference type="Google" id="ProtNLM"/>
    </source>
</evidence>
<dbReference type="EMBL" id="JBIBDZ010000009">
    <property type="protein sequence ID" value="MFF5922283.1"/>
    <property type="molecule type" value="Genomic_DNA"/>
</dbReference>
<feature type="compositionally biased region" description="Polar residues" evidence="1">
    <location>
        <begin position="153"/>
        <end position="169"/>
    </location>
</feature>
<comment type="caution">
    <text evidence="2">The sequence shown here is derived from an EMBL/GenBank/DDBJ whole genome shotgun (WGS) entry which is preliminary data.</text>
</comment>
<reference evidence="2 3" key="1">
    <citation type="submission" date="2024-10" db="EMBL/GenBank/DDBJ databases">
        <title>The Natural Products Discovery Center: Release of the First 8490 Sequenced Strains for Exploring Actinobacteria Biosynthetic Diversity.</title>
        <authorList>
            <person name="Kalkreuter E."/>
            <person name="Kautsar S.A."/>
            <person name="Yang D."/>
            <person name="Bader C.D."/>
            <person name="Teijaro C.N."/>
            <person name="Fluegel L."/>
            <person name="Davis C.M."/>
            <person name="Simpson J.R."/>
            <person name="Lauterbach L."/>
            <person name="Steele A.D."/>
            <person name="Gui C."/>
            <person name="Meng S."/>
            <person name="Li G."/>
            <person name="Viehrig K."/>
            <person name="Ye F."/>
            <person name="Su P."/>
            <person name="Kiefer A.F."/>
            <person name="Nichols A."/>
            <person name="Cepeda A.J."/>
            <person name="Yan W."/>
            <person name="Fan B."/>
            <person name="Jiang Y."/>
            <person name="Adhikari A."/>
            <person name="Zheng C.-J."/>
            <person name="Schuster L."/>
            <person name="Cowan T.M."/>
            <person name="Smanski M.J."/>
            <person name="Chevrette M.G."/>
            <person name="De Carvalho L.P.S."/>
            <person name="Shen B."/>
        </authorList>
    </citation>
    <scope>NUCLEOTIDE SEQUENCE [LARGE SCALE GENOMIC DNA]</scope>
    <source>
        <strain evidence="2 3">NPDC012605</strain>
    </source>
</reference>
<evidence type="ECO:0000313" key="3">
    <source>
        <dbReference type="Proteomes" id="UP001602370"/>
    </source>
</evidence>
<feature type="region of interest" description="Disordered" evidence="1">
    <location>
        <begin position="1"/>
        <end position="71"/>
    </location>
</feature>
<proteinExistence type="predicted"/>
<dbReference type="Proteomes" id="UP001602370">
    <property type="component" value="Unassembled WGS sequence"/>
</dbReference>
<evidence type="ECO:0000256" key="1">
    <source>
        <dbReference type="SAM" id="MobiDB-lite"/>
    </source>
</evidence>
<feature type="region of interest" description="Disordered" evidence="1">
    <location>
        <begin position="95"/>
        <end position="210"/>
    </location>
</feature>
<evidence type="ECO:0000313" key="2">
    <source>
        <dbReference type="EMBL" id="MFF5922283.1"/>
    </source>
</evidence>
<sequence length="324" mass="32972">MPHPSTATPSPDRRPGEPDPSGAPDSSDTPDRSGRSGGADRTGRSDGADSGWSPRLVRLGAPRPGPAARGARRFGVPLVPLLVAGLVATAFVAGRGGTEQSPSTAGRPGGDQAGALSPVMSGEGRAGVTPPDGGGPSGTRTGDTGATGVRTADTPSAAVTSDATPTRTAPSDRAAEPRETASATPSRTGGTTATPRPTRPAKGGGGSHRPVSFEALRVGECFDIDRGAPGTALRRSCDTPHHAELVARPRLTGLHATDTAIREAATLLCREPLRRKAARQPLGTRWTTFVQYPYRTSYLLGSDAVACSLAAPSSGDGTLSRRLQ</sequence>
<protein>
    <recommendedName>
        <fullName evidence="4">Septum formation-related domain-containing protein</fullName>
    </recommendedName>
</protein>
<feature type="compositionally biased region" description="Low complexity" evidence="1">
    <location>
        <begin position="180"/>
        <end position="196"/>
    </location>
</feature>
<name>A0ABW6XXS3_9ACTN</name>
<feature type="compositionally biased region" description="Low complexity" evidence="1">
    <location>
        <begin position="60"/>
        <end position="71"/>
    </location>
</feature>